<keyword evidence="3" id="KW-1185">Reference proteome</keyword>
<sequence>MYTQNKEHIRGILLFEFHQGNTARSAAKALNDTYGNDIVNEKTCRKWFSRFKRSDCAP</sequence>
<evidence type="ECO:0000313" key="2">
    <source>
        <dbReference type="EMBL" id="VUZ43601.1"/>
    </source>
</evidence>
<gene>
    <name evidence="2" type="ORF">WMSIL1_LOCUS3591</name>
</gene>
<dbReference type="Pfam" id="PF17906">
    <property type="entry name" value="HTH_48"/>
    <property type="match status" value="1"/>
</dbReference>
<evidence type="ECO:0000259" key="1">
    <source>
        <dbReference type="Pfam" id="PF17906"/>
    </source>
</evidence>
<feature type="domain" description="Mos1 transposase HTH" evidence="1">
    <location>
        <begin position="6"/>
        <end position="53"/>
    </location>
</feature>
<dbReference type="Gene3D" id="1.10.10.1450">
    <property type="match status" value="1"/>
</dbReference>
<proteinExistence type="predicted"/>
<organism evidence="2 3">
    <name type="scientific">Hymenolepis diminuta</name>
    <name type="common">Rat tapeworm</name>
    <dbReference type="NCBI Taxonomy" id="6216"/>
    <lineage>
        <taxon>Eukaryota</taxon>
        <taxon>Metazoa</taxon>
        <taxon>Spiralia</taxon>
        <taxon>Lophotrochozoa</taxon>
        <taxon>Platyhelminthes</taxon>
        <taxon>Cestoda</taxon>
        <taxon>Eucestoda</taxon>
        <taxon>Cyclophyllidea</taxon>
        <taxon>Hymenolepididae</taxon>
        <taxon>Hymenolepis</taxon>
    </lineage>
</organism>
<dbReference type="EMBL" id="CABIJS010000111">
    <property type="protein sequence ID" value="VUZ43601.1"/>
    <property type="molecule type" value="Genomic_DNA"/>
</dbReference>
<name>A0A564Y8J8_HYMDI</name>
<reference evidence="2 3" key="1">
    <citation type="submission" date="2019-07" db="EMBL/GenBank/DDBJ databases">
        <authorList>
            <person name="Jastrzebski P J."/>
            <person name="Paukszto L."/>
            <person name="Jastrzebski P J."/>
        </authorList>
    </citation>
    <scope>NUCLEOTIDE SEQUENCE [LARGE SCALE GENOMIC DNA]</scope>
    <source>
        <strain evidence="2 3">WMS-il1</strain>
    </source>
</reference>
<dbReference type="Proteomes" id="UP000321570">
    <property type="component" value="Unassembled WGS sequence"/>
</dbReference>
<accession>A0A564Y8J8</accession>
<dbReference type="InterPro" id="IPR041426">
    <property type="entry name" value="Mos1_HTH"/>
</dbReference>
<evidence type="ECO:0000313" key="3">
    <source>
        <dbReference type="Proteomes" id="UP000321570"/>
    </source>
</evidence>
<protein>
    <recommendedName>
        <fullName evidence="1">Mos1 transposase HTH domain-containing protein</fullName>
    </recommendedName>
</protein>
<dbReference type="AlphaFoldDB" id="A0A564Y8J8"/>